<dbReference type="SUPFAM" id="SSF52210">
    <property type="entry name" value="Succinyl-CoA synthetase domains"/>
    <property type="match status" value="2"/>
</dbReference>
<reference evidence="2 3" key="1">
    <citation type="submission" date="2016-09" db="EMBL/GenBank/DDBJ databases">
        <title>Pseudonocardia autotrophica DSM535, a candidate organism with high potential of specific P450 cytochromes.</title>
        <authorList>
            <person name="Grumaz C."/>
            <person name="Vainshtein Y."/>
            <person name="Kirstahler P."/>
            <person name="Sohn K."/>
        </authorList>
    </citation>
    <scope>NUCLEOTIDE SEQUENCE [LARGE SCALE GENOMIC DNA]</scope>
    <source>
        <strain evidence="2 3">DSM 535</strain>
    </source>
</reference>
<dbReference type="GO" id="GO:0004776">
    <property type="term" value="F:succinate-CoA ligase (GDP-forming) activity"/>
    <property type="evidence" value="ECO:0007669"/>
    <property type="project" value="TreeGrafter"/>
</dbReference>
<keyword evidence="3" id="KW-1185">Reference proteome</keyword>
<dbReference type="AlphaFoldDB" id="A0A1Y2N8J3"/>
<dbReference type="Pfam" id="PF00549">
    <property type="entry name" value="Ligase_CoA"/>
    <property type="match status" value="1"/>
</dbReference>
<proteinExistence type="predicted"/>
<dbReference type="GO" id="GO:0004775">
    <property type="term" value="F:succinate-CoA ligase (ADP-forming) activity"/>
    <property type="evidence" value="ECO:0007669"/>
    <property type="project" value="TreeGrafter"/>
</dbReference>
<dbReference type="PANTHER" id="PTHR11117:SF24">
    <property type="entry name" value="PROTEIN FDRA"/>
    <property type="match status" value="1"/>
</dbReference>
<organism evidence="2 3">
    <name type="scientific">Pseudonocardia autotrophica</name>
    <name type="common">Amycolata autotrophica</name>
    <name type="synonym">Nocardia autotrophica</name>
    <dbReference type="NCBI Taxonomy" id="2074"/>
    <lineage>
        <taxon>Bacteria</taxon>
        <taxon>Bacillati</taxon>
        <taxon>Actinomycetota</taxon>
        <taxon>Actinomycetes</taxon>
        <taxon>Pseudonocardiales</taxon>
        <taxon>Pseudonocardiaceae</taxon>
        <taxon>Pseudonocardia</taxon>
    </lineage>
</organism>
<dbReference type="RefSeq" id="WP_232021225.1">
    <property type="nucleotide sequence ID" value="NZ_AP018920.1"/>
</dbReference>
<dbReference type="PANTHER" id="PTHR11117">
    <property type="entry name" value="SUCCINYL-COA LIGASE SUBUNIT ALPHA"/>
    <property type="match status" value="1"/>
</dbReference>
<dbReference type="InterPro" id="IPR005811">
    <property type="entry name" value="SUCC_ACL_C"/>
</dbReference>
<name>A0A1Y2N8J3_PSEAH</name>
<dbReference type="Proteomes" id="UP000194360">
    <property type="component" value="Unassembled WGS sequence"/>
</dbReference>
<evidence type="ECO:0000313" key="2">
    <source>
        <dbReference type="EMBL" id="OSY43489.1"/>
    </source>
</evidence>
<sequence length="519" mass="52691">MTARVTVLADTYLDSVVQLTGTRAMRAVEGVEWASAAMATAANLATLAELGFAPASWDGAGPGDLVLAVRARDEQTAGAAEDAGRAALFPAGADDPGHTHDDSPRTLAGALDRQPGSTVAVISVGGDYAALETTKALTAGLHVLLFSDNVSVAEEIELKAMATELGLLVMGPGAGTAMLDRTCLGFANVVGRAEERTGSVAVVAAAGTGAQEAASLLDRAGVGVRHVIGLGGRDLSAAVGGPMGRLAVRSLAADPDVQAILLVSKPPDPEVAAAVLAEAGDTPLVATLIGLDEAAGAHDPPGTIRSSTLEGGVAATLRLLGHEVPDTTTGLRARVEEAVRDLPADRRLVRGLFSGGTLCYESLVLLEAELGPVHSNTPLDAARGLPAPSGAHVCLDLGEEEFTRGRPHPMIDPEARVEHLRETGREDDVAVILLDVVLGHGAHPDPAAELGPVCADILHAGGPAIVVYVLGTEQDPQGFERQRAAFAGIGCVVAETAARASLAAAAIAARTPGIVERAL</sequence>
<dbReference type="STRING" id="2074.BG845_00432"/>
<dbReference type="GO" id="GO:0009361">
    <property type="term" value="C:succinate-CoA ligase complex (ADP-forming)"/>
    <property type="evidence" value="ECO:0007669"/>
    <property type="project" value="TreeGrafter"/>
</dbReference>
<dbReference type="Gene3D" id="3.40.50.720">
    <property type="entry name" value="NAD(P)-binding Rossmann-like Domain"/>
    <property type="match status" value="1"/>
</dbReference>
<protein>
    <submittedName>
        <fullName evidence="2">Membrane protein FdrA</fullName>
    </submittedName>
</protein>
<dbReference type="InterPro" id="IPR016102">
    <property type="entry name" value="Succinyl-CoA_synth-like"/>
</dbReference>
<dbReference type="EMBL" id="MIGB01000002">
    <property type="protein sequence ID" value="OSY43489.1"/>
    <property type="molecule type" value="Genomic_DNA"/>
</dbReference>
<dbReference type="Gene3D" id="3.40.50.261">
    <property type="entry name" value="Succinyl-CoA synthetase domains"/>
    <property type="match status" value="2"/>
</dbReference>
<evidence type="ECO:0000313" key="3">
    <source>
        <dbReference type="Proteomes" id="UP000194360"/>
    </source>
</evidence>
<feature type="domain" description="ATP-citrate synthase/succinyl-CoA ligase C-terminal" evidence="1">
    <location>
        <begin position="352"/>
        <end position="506"/>
    </location>
</feature>
<dbReference type="GO" id="GO:0006099">
    <property type="term" value="P:tricarboxylic acid cycle"/>
    <property type="evidence" value="ECO:0007669"/>
    <property type="project" value="TreeGrafter"/>
</dbReference>
<evidence type="ECO:0000259" key="1">
    <source>
        <dbReference type="Pfam" id="PF00549"/>
    </source>
</evidence>
<dbReference type="GO" id="GO:0005829">
    <property type="term" value="C:cytosol"/>
    <property type="evidence" value="ECO:0007669"/>
    <property type="project" value="TreeGrafter"/>
</dbReference>
<comment type="caution">
    <text evidence="2">The sequence shown here is derived from an EMBL/GenBank/DDBJ whole genome shotgun (WGS) entry which is preliminary data.</text>
</comment>
<accession>A0A1Y2N8J3</accession>
<gene>
    <name evidence="2" type="ORF">BG845_00432</name>
</gene>